<reference evidence="1 2" key="1">
    <citation type="submission" date="2018-05" db="EMBL/GenBank/DDBJ databases">
        <title>Genomic analysis of Gracilibacillus dipsosauri DD1 reveals novel features of a salt-tolerant amylase.</title>
        <authorList>
            <person name="Deutch C.E."/>
            <person name="Yang S."/>
        </authorList>
    </citation>
    <scope>NUCLEOTIDE SEQUENCE [LARGE SCALE GENOMIC DNA]</scope>
    <source>
        <strain evidence="1 2">DD1</strain>
    </source>
</reference>
<dbReference type="SUPFAM" id="SSF53850">
    <property type="entry name" value="Periplasmic binding protein-like II"/>
    <property type="match status" value="1"/>
</dbReference>
<comment type="caution">
    <text evidence="1">The sequence shown here is derived from an EMBL/GenBank/DDBJ whole genome shotgun (WGS) entry which is preliminary data.</text>
</comment>
<dbReference type="InterPro" id="IPR050490">
    <property type="entry name" value="Bact_solute-bd_prot1"/>
</dbReference>
<evidence type="ECO:0000313" key="2">
    <source>
        <dbReference type="Proteomes" id="UP000245624"/>
    </source>
</evidence>
<dbReference type="PROSITE" id="PS51257">
    <property type="entry name" value="PROKAR_LIPOPROTEIN"/>
    <property type="match status" value="1"/>
</dbReference>
<dbReference type="AlphaFoldDB" id="A0A317KV21"/>
<proteinExistence type="predicted"/>
<dbReference type="CDD" id="cd13585">
    <property type="entry name" value="PBP2_TMBP_like"/>
    <property type="match status" value="1"/>
</dbReference>
<dbReference type="Pfam" id="PF01547">
    <property type="entry name" value="SBP_bac_1"/>
    <property type="match status" value="1"/>
</dbReference>
<dbReference type="PANTHER" id="PTHR43649">
    <property type="entry name" value="ARABINOSE-BINDING PROTEIN-RELATED"/>
    <property type="match status" value="1"/>
</dbReference>
<dbReference type="Proteomes" id="UP000245624">
    <property type="component" value="Unassembled WGS sequence"/>
</dbReference>
<dbReference type="RefSeq" id="WP_109985172.1">
    <property type="nucleotide sequence ID" value="NZ_QGTD01000015.1"/>
</dbReference>
<protein>
    <submittedName>
        <fullName evidence="1">Sugar-binding protein</fullName>
    </submittedName>
</protein>
<name>A0A317KV21_9BACI</name>
<gene>
    <name evidence="1" type="ORF">DLJ74_15730</name>
</gene>
<dbReference type="EMBL" id="QGTD01000015">
    <property type="protein sequence ID" value="PWU67382.1"/>
    <property type="molecule type" value="Genomic_DNA"/>
</dbReference>
<sequence length="440" mass="49230">MKKSLWLFIMITFTFLLLLGCSSNNEEADKGESDDDSTKSGEQIEISFSWWGDTGRHEKYNEIIDLFEEAYPNIKVDRQFGGWEDYWDRLTTQVSGGNAPDVVSMHQFYVSDYARRGALHVLNDKVENGELDLSDFPEAALDSGKVGEDIVMVAKGITMPGFVYNTAVFDDLGIDYPESDWTWDDFVDKAYEIKEAMGGDGWAVEDGSGGQLQPLFRYFARQSGQDLFTEDGKLGFDEQVLTDWWTMWDQMRQDGVIPDAATSNEYEGLPLEANMFATKKVALLGLPANQMYLYEEQMAEGEINIVRHPHIEGGPNGEYIEGAYLSITEDSPHKDAAAKFIEFFVSNDEAIKIFKTEQGPPAGTKASNLVLEELTLPEQRAVEYIQTTVELAEPAAYAPEGVNQVETLFSDNAEAIAFGQKSVEQAVADFLNEARSILEQ</sequence>
<dbReference type="Gene3D" id="3.40.190.10">
    <property type="entry name" value="Periplasmic binding protein-like II"/>
    <property type="match status" value="2"/>
</dbReference>
<evidence type="ECO:0000313" key="1">
    <source>
        <dbReference type="EMBL" id="PWU67382.1"/>
    </source>
</evidence>
<organism evidence="1 2">
    <name type="scientific">Gracilibacillus dipsosauri</name>
    <dbReference type="NCBI Taxonomy" id="178340"/>
    <lineage>
        <taxon>Bacteria</taxon>
        <taxon>Bacillati</taxon>
        <taxon>Bacillota</taxon>
        <taxon>Bacilli</taxon>
        <taxon>Bacillales</taxon>
        <taxon>Bacillaceae</taxon>
        <taxon>Gracilibacillus</taxon>
    </lineage>
</organism>
<dbReference type="InterPro" id="IPR006059">
    <property type="entry name" value="SBP"/>
</dbReference>
<dbReference type="PANTHER" id="PTHR43649:SF11">
    <property type="entry name" value="ABC TRANSPORTER SUBSTRATE-BINDING PROTEIN YESO-RELATED"/>
    <property type="match status" value="1"/>
</dbReference>
<accession>A0A317KV21</accession>
<keyword evidence="2" id="KW-1185">Reference proteome</keyword>
<dbReference type="OrthoDB" id="7918484at2"/>